<evidence type="ECO:0000256" key="1">
    <source>
        <dbReference type="ARBA" id="ARBA00008812"/>
    </source>
</evidence>
<dbReference type="PANTHER" id="PTHR34406">
    <property type="entry name" value="PROTEIN YCEI"/>
    <property type="match status" value="1"/>
</dbReference>
<dbReference type="EMBL" id="VMNW02000133">
    <property type="protein sequence ID" value="KAA9149747.1"/>
    <property type="molecule type" value="Genomic_DNA"/>
</dbReference>
<protein>
    <submittedName>
        <fullName evidence="3">YceI family protein</fullName>
    </submittedName>
</protein>
<keyword evidence="4" id="KW-1185">Reference proteome</keyword>
<evidence type="ECO:0000313" key="3">
    <source>
        <dbReference type="EMBL" id="KAA9149747.1"/>
    </source>
</evidence>
<evidence type="ECO:0000313" key="4">
    <source>
        <dbReference type="Proteomes" id="UP000319769"/>
    </source>
</evidence>
<accession>A0A5N0UM25</accession>
<dbReference type="SUPFAM" id="SSF101874">
    <property type="entry name" value="YceI-like"/>
    <property type="match status" value="1"/>
</dbReference>
<name>A0A5N0UM25_9PSEU</name>
<dbReference type="PANTHER" id="PTHR34406:SF1">
    <property type="entry name" value="PROTEIN YCEI"/>
    <property type="match status" value="1"/>
</dbReference>
<sequence length="182" mass="19166">MSAPTTEIPGYTAGTWVIDGSHSDVTFTVRHLGVSKVRGRFDQVETTIVTGENIADSTVNATIRTASIDTNNDQRDEHVRGADFLDVDQFPTMTFTSTGIRADDGDFFIDGELTLHGVTKQVTLTAELGGFGDGMTPGSKVLGVSASTEISRTDFGVGASVPAAVLGDKVKIELDIEAGLQA</sequence>
<gene>
    <name evidence="3" type="ORF">FPZ12_042640</name>
</gene>
<evidence type="ECO:0000259" key="2">
    <source>
        <dbReference type="SMART" id="SM00867"/>
    </source>
</evidence>
<organism evidence="3 4">
    <name type="scientific">Amycolatopsis acidicola</name>
    <dbReference type="NCBI Taxonomy" id="2596893"/>
    <lineage>
        <taxon>Bacteria</taxon>
        <taxon>Bacillati</taxon>
        <taxon>Actinomycetota</taxon>
        <taxon>Actinomycetes</taxon>
        <taxon>Pseudonocardiales</taxon>
        <taxon>Pseudonocardiaceae</taxon>
        <taxon>Amycolatopsis</taxon>
    </lineage>
</organism>
<comment type="caution">
    <text evidence="3">The sequence shown here is derived from an EMBL/GenBank/DDBJ whole genome shotgun (WGS) entry which is preliminary data.</text>
</comment>
<dbReference type="Proteomes" id="UP000319769">
    <property type="component" value="Unassembled WGS sequence"/>
</dbReference>
<feature type="domain" description="Lipid/polyisoprenoid-binding YceI-like" evidence="2">
    <location>
        <begin position="15"/>
        <end position="179"/>
    </location>
</feature>
<comment type="similarity">
    <text evidence="1">Belongs to the UPF0312 family.</text>
</comment>
<reference evidence="3" key="1">
    <citation type="submission" date="2019-09" db="EMBL/GenBank/DDBJ databases">
        <authorList>
            <person name="Teo W.F.A."/>
            <person name="Duangmal K."/>
        </authorList>
    </citation>
    <scope>NUCLEOTIDE SEQUENCE [LARGE SCALE GENOMIC DNA]</scope>
    <source>
        <strain evidence="3">K81G1</strain>
    </source>
</reference>
<dbReference type="AlphaFoldDB" id="A0A5N0UM25"/>
<dbReference type="SMART" id="SM00867">
    <property type="entry name" value="YceI"/>
    <property type="match status" value="1"/>
</dbReference>
<proteinExistence type="inferred from homology"/>
<dbReference type="Gene3D" id="2.40.128.110">
    <property type="entry name" value="Lipid/polyisoprenoid-binding, YceI-like"/>
    <property type="match status" value="1"/>
</dbReference>
<dbReference type="InterPro" id="IPR007372">
    <property type="entry name" value="Lipid/polyisoprenoid-bd_YceI"/>
</dbReference>
<dbReference type="Pfam" id="PF04264">
    <property type="entry name" value="YceI"/>
    <property type="match status" value="1"/>
</dbReference>
<dbReference type="InterPro" id="IPR036761">
    <property type="entry name" value="TTHA0802/YceI-like_sf"/>
</dbReference>
<dbReference type="OrthoDB" id="9811006at2"/>
<dbReference type="RefSeq" id="WP_144758178.1">
    <property type="nucleotide sequence ID" value="NZ_VMNW02000133.1"/>
</dbReference>